<gene>
    <name evidence="2" type="ORF">CALCODRAFT_470655</name>
</gene>
<dbReference type="Proteomes" id="UP000076842">
    <property type="component" value="Unassembled WGS sequence"/>
</dbReference>
<dbReference type="PANTHER" id="PTHR43539">
    <property type="entry name" value="FLAVIN-BINDING MONOOXYGENASE-LIKE PROTEIN (AFU_ORTHOLOGUE AFUA_4G09220)"/>
    <property type="match status" value="1"/>
</dbReference>
<organism evidence="2 3">
    <name type="scientific">Calocera cornea HHB12733</name>
    <dbReference type="NCBI Taxonomy" id="1353952"/>
    <lineage>
        <taxon>Eukaryota</taxon>
        <taxon>Fungi</taxon>
        <taxon>Dikarya</taxon>
        <taxon>Basidiomycota</taxon>
        <taxon>Agaricomycotina</taxon>
        <taxon>Dacrymycetes</taxon>
        <taxon>Dacrymycetales</taxon>
        <taxon>Dacrymycetaceae</taxon>
        <taxon>Calocera</taxon>
    </lineage>
</organism>
<name>A0A165FIU3_9BASI</name>
<dbReference type="EMBL" id="KV423972">
    <property type="protein sequence ID" value="KZT56812.1"/>
    <property type="molecule type" value="Genomic_DNA"/>
</dbReference>
<keyword evidence="3" id="KW-1185">Reference proteome</keyword>
<evidence type="ECO:0000313" key="3">
    <source>
        <dbReference type="Proteomes" id="UP000076842"/>
    </source>
</evidence>
<evidence type="ECO:0000313" key="2">
    <source>
        <dbReference type="EMBL" id="KZT56812.1"/>
    </source>
</evidence>
<dbReference type="STRING" id="1353952.A0A165FIU3"/>
<sequence>MPPNPGMAGDPSLAAIASNWIFKFNSARRAREPASAMAELFSPDPWWRDHLALTWDLRTFHGLSDILGFLAGTLSRAGTGPITLAPHSGQLVQMGGQISFIYASFTFVTKFATCSGGVKLLQGQDGHWRAWNVYTRIEELKGCAQDLQRLNIRDSQVDDDFDVVILGGGQCGLQLAAASRAIGMRVLIVEQNARLGDQWRRHYDPLRLHLPKQHSQFLYRSFPPSTPLYPSKDDIAMFLEQYSQTCHLNVLYSSRVQNATFDDSSNTWVLDVLQSGGSSRLVRSSHVVLATGILGALPVMPNLSGKSVYRGASLHSVEYKNGAHWRGKRAIVVGAGTSGHDIAEDLHRHGAHVLMVQRSPTAVVSKHLASIYFAQHYQEGISPDTVDRALESTPVLLNRELAAAAASYMQQMDAPLRAGLGRAGFLFRHPDPAEMLYERFGGYYVDTGEPFDAAIIEGKINIKAGIPLTSFTQRGLRFADGSEVFADLIVFATGFETSGMRALAGQLVGAGIGDTLREPWGLDEEGEVKAVWRSSGHPHLWYHGGDFKAARYYSKLVALQILATKLGILDRYQS</sequence>
<dbReference type="PRINTS" id="PR00411">
    <property type="entry name" value="PNDRDTASEI"/>
</dbReference>
<accession>A0A165FIU3</accession>
<dbReference type="GO" id="GO:0004497">
    <property type="term" value="F:monooxygenase activity"/>
    <property type="evidence" value="ECO:0007669"/>
    <property type="project" value="TreeGrafter"/>
</dbReference>
<dbReference type="InParanoid" id="A0A165FIU3"/>
<dbReference type="InterPro" id="IPR036188">
    <property type="entry name" value="FAD/NAD-bd_sf"/>
</dbReference>
<reference evidence="2 3" key="1">
    <citation type="journal article" date="2016" name="Mol. Biol. Evol.">
        <title>Comparative Genomics of Early-Diverging Mushroom-Forming Fungi Provides Insights into the Origins of Lignocellulose Decay Capabilities.</title>
        <authorList>
            <person name="Nagy L.G."/>
            <person name="Riley R."/>
            <person name="Tritt A."/>
            <person name="Adam C."/>
            <person name="Daum C."/>
            <person name="Floudas D."/>
            <person name="Sun H."/>
            <person name="Yadav J.S."/>
            <person name="Pangilinan J."/>
            <person name="Larsson K.H."/>
            <person name="Matsuura K."/>
            <person name="Barry K."/>
            <person name="Labutti K."/>
            <person name="Kuo R."/>
            <person name="Ohm R.A."/>
            <person name="Bhattacharya S.S."/>
            <person name="Shirouzu T."/>
            <person name="Yoshinaga Y."/>
            <person name="Martin F.M."/>
            <person name="Grigoriev I.V."/>
            <person name="Hibbett D.S."/>
        </authorList>
    </citation>
    <scope>NUCLEOTIDE SEQUENCE [LARGE SCALE GENOMIC DNA]</scope>
    <source>
        <strain evidence="2 3">HHB12733</strain>
    </source>
</reference>
<dbReference type="Pfam" id="PF13738">
    <property type="entry name" value="Pyr_redox_3"/>
    <property type="match status" value="1"/>
</dbReference>
<dbReference type="GO" id="GO:0050660">
    <property type="term" value="F:flavin adenine dinucleotide binding"/>
    <property type="evidence" value="ECO:0007669"/>
    <property type="project" value="TreeGrafter"/>
</dbReference>
<protein>
    <submittedName>
        <fullName evidence="2">FAD/NAD(P)-binding domain-containing protein</fullName>
    </submittedName>
</protein>
<dbReference type="Gene3D" id="3.50.50.60">
    <property type="entry name" value="FAD/NAD(P)-binding domain"/>
    <property type="match status" value="1"/>
</dbReference>
<dbReference type="InterPro" id="IPR050982">
    <property type="entry name" value="Auxin_biosynth/cation_transpt"/>
</dbReference>
<dbReference type="OrthoDB" id="66881at2759"/>
<dbReference type="AlphaFoldDB" id="A0A165FIU3"/>
<evidence type="ECO:0000256" key="1">
    <source>
        <dbReference type="ARBA" id="ARBA00023002"/>
    </source>
</evidence>
<proteinExistence type="predicted"/>
<dbReference type="SUPFAM" id="SSF51905">
    <property type="entry name" value="FAD/NAD(P)-binding domain"/>
    <property type="match status" value="2"/>
</dbReference>
<keyword evidence="1" id="KW-0560">Oxidoreductase</keyword>
<dbReference type="PANTHER" id="PTHR43539:SF68">
    <property type="entry name" value="FLAVIN-BINDING MONOOXYGENASE-LIKE PROTEIN (AFU_ORTHOLOGUE AFUA_4G09220)"/>
    <property type="match status" value="1"/>
</dbReference>